<reference evidence="6 7" key="1">
    <citation type="submission" date="2020-07" db="EMBL/GenBank/DDBJ databases">
        <title>Sequencing the genomes of 1000 actinobacteria strains.</title>
        <authorList>
            <person name="Klenk H.-P."/>
        </authorList>
    </citation>
    <scope>NUCLEOTIDE SEQUENCE [LARGE SCALE GENOMIC DNA]</scope>
    <source>
        <strain evidence="6 7">DSM 26487</strain>
    </source>
</reference>
<protein>
    <submittedName>
        <fullName evidence="6">Putrescine oxidase</fullName>
        <ecNumber evidence="6">1.4.3.10</ecNumber>
    </submittedName>
</protein>
<keyword evidence="7" id="KW-1185">Reference proteome</keyword>
<dbReference type="SUPFAM" id="SSF51905">
    <property type="entry name" value="FAD/NAD(P)-binding domain"/>
    <property type="match status" value="1"/>
</dbReference>
<dbReference type="EMBL" id="JACBZR010000001">
    <property type="protein sequence ID" value="NYI78150.1"/>
    <property type="molecule type" value="Genomic_DNA"/>
</dbReference>
<feature type="domain" description="Amine oxidase" evidence="5">
    <location>
        <begin position="14"/>
        <end position="448"/>
    </location>
</feature>
<dbReference type="GO" id="GO:0050232">
    <property type="term" value="F:putrescine oxidase activity"/>
    <property type="evidence" value="ECO:0007669"/>
    <property type="project" value="UniProtKB-EC"/>
</dbReference>
<evidence type="ECO:0000256" key="3">
    <source>
        <dbReference type="ARBA" id="ARBA00023002"/>
    </source>
</evidence>
<evidence type="ECO:0000256" key="2">
    <source>
        <dbReference type="ARBA" id="ARBA00005995"/>
    </source>
</evidence>
<dbReference type="PRINTS" id="PR00757">
    <property type="entry name" value="AMINEOXDASEF"/>
</dbReference>
<dbReference type="InterPro" id="IPR001613">
    <property type="entry name" value="Flavin_amine_oxidase"/>
</dbReference>
<dbReference type="EC" id="1.4.3.10" evidence="6"/>
<evidence type="ECO:0000256" key="1">
    <source>
        <dbReference type="ARBA" id="ARBA00001974"/>
    </source>
</evidence>
<dbReference type="InterPro" id="IPR036188">
    <property type="entry name" value="FAD/NAD-bd_sf"/>
</dbReference>
<dbReference type="AlphaFoldDB" id="A0A7Z0DMJ9"/>
<proteinExistence type="inferred from homology"/>
<dbReference type="InterPro" id="IPR050703">
    <property type="entry name" value="Flavin_MAO"/>
</dbReference>
<evidence type="ECO:0000313" key="7">
    <source>
        <dbReference type="Proteomes" id="UP000564496"/>
    </source>
</evidence>
<dbReference type="Gene3D" id="3.50.50.60">
    <property type="entry name" value="FAD/NAD(P)-binding domain"/>
    <property type="match status" value="1"/>
</dbReference>
<comment type="cofactor">
    <cofactor evidence="1">
        <name>FAD</name>
        <dbReference type="ChEBI" id="CHEBI:57692"/>
    </cofactor>
</comment>
<dbReference type="PANTHER" id="PTHR43563">
    <property type="entry name" value="AMINE OXIDASE"/>
    <property type="match status" value="1"/>
</dbReference>
<feature type="binding site" evidence="4">
    <location>
        <begin position="33"/>
        <end position="34"/>
    </location>
    <ligand>
        <name>FAD</name>
        <dbReference type="ChEBI" id="CHEBI:57692"/>
    </ligand>
</feature>
<feature type="binding site" evidence="4">
    <location>
        <position position="14"/>
    </location>
    <ligand>
        <name>FAD</name>
        <dbReference type="ChEBI" id="CHEBI:57692"/>
    </ligand>
</feature>
<name>A0A7Z0DMJ9_9ACTN</name>
<comment type="caution">
    <text evidence="6">The sequence shown here is derived from an EMBL/GenBank/DDBJ whole genome shotgun (WGS) entry which is preliminary data.</text>
</comment>
<accession>A0A7Z0DMJ9</accession>
<gene>
    <name evidence="6" type="ORF">BJ988_002798</name>
</gene>
<feature type="binding site" evidence="4">
    <location>
        <position position="341"/>
    </location>
    <ligand>
        <name>substrate</name>
    </ligand>
</feature>
<feature type="binding site" evidence="4">
    <location>
        <position position="236"/>
    </location>
    <ligand>
        <name>FAD</name>
        <dbReference type="ChEBI" id="CHEBI:57692"/>
    </ligand>
</feature>
<dbReference type="RefSeq" id="WP_179658542.1">
    <property type="nucleotide sequence ID" value="NZ_JACBZR010000001.1"/>
</dbReference>
<keyword evidence="3 6" id="KW-0560">Oxidoreductase</keyword>
<evidence type="ECO:0000313" key="6">
    <source>
        <dbReference type="EMBL" id="NYI78150.1"/>
    </source>
</evidence>
<dbReference type="PANTHER" id="PTHR43563:SF1">
    <property type="entry name" value="AMINE OXIDASE [FLAVIN-CONTAINING] B"/>
    <property type="match status" value="1"/>
</dbReference>
<organism evidence="6 7">
    <name type="scientific">Nocardioides panzhihuensis</name>
    <dbReference type="NCBI Taxonomy" id="860243"/>
    <lineage>
        <taxon>Bacteria</taxon>
        <taxon>Bacillati</taxon>
        <taxon>Actinomycetota</taxon>
        <taxon>Actinomycetes</taxon>
        <taxon>Propionibacteriales</taxon>
        <taxon>Nocardioidaceae</taxon>
        <taxon>Nocardioides</taxon>
    </lineage>
</organism>
<sequence>MTTHDVIVVGAGVTGLTAAWRLAQAGKDVLVLEARDRVGGRLRTEAHGAPGAEADFEIGGQWVSPDQDALIGILDELRLPTYPRFREGESLYVDKAGAAHRFGEELPLGESTLAAIGQLTKTLDELAAAMDPARPWDLDDAAHLDSVSFRAWLERQCDDPVAVDNIALYIGPAMLTKPAHAFSALQAVQMAASAGSFSNLVDADVILDRRVVGGLQRVPLTLAERLGDRVRLGQDVTLVEWDEDGAVVHVGAEIHAARRLVLAVPPTLVRRIRFSPELPAEHRMAREHQSFGLVIKVQAQYETPFWRAEGLSGTGFAPWELVHEVYDNTPEGEQRGTLVGFVSDERADAIGRLPDEERRRQVLGSLATYFGDAALEPITYVESDWQHQELTGGAYGTSFDLGGLTRWGAALREPLGPIEFGSSDVAGHGFQHVDGGVRVGEEIARAILDGGLRPLGATRSAGGDLRAVALDAERREPVGQG</sequence>
<comment type="similarity">
    <text evidence="2">Belongs to the flavin monoamine oxidase family.</text>
</comment>
<dbReference type="SUPFAM" id="SSF54373">
    <property type="entry name" value="FAD-linked reductases, C-terminal domain"/>
    <property type="match status" value="1"/>
</dbReference>
<dbReference type="Proteomes" id="UP000564496">
    <property type="component" value="Unassembled WGS sequence"/>
</dbReference>
<dbReference type="InterPro" id="IPR002937">
    <property type="entry name" value="Amino_oxidase"/>
</dbReference>
<evidence type="ECO:0000259" key="5">
    <source>
        <dbReference type="Pfam" id="PF01593"/>
    </source>
</evidence>
<evidence type="ECO:0000256" key="4">
    <source>
        <dbReference type="PIRSR" id="PIRSR601613-1"/>
    </source>
</evidence>
<dbReference type="Pfam" id="PF01593">
    <property type="entry name" value="Amino_oxidase"/>
    <property type="match status" value="1"/>
</dbReference>